<dbReference type="WBParaSite" id="ES5_v2.g17203.t1">
    <property type="protein sequence ID" value="ES5_v2.g17203.t1"/>
    <property type="gene ID" value="ES5_v2.g17203"/>
</dbReference>
<proteinExistence type="predicted"/>
<protein>
    <submittedName>
        <fullName evidence="2">TATA-box binding protein</fullName>
    </submittedName>
</protein>
<accession>A0AC34FIN4</accession>
<dbReference type="Proteomes" id="UP000887579">
    <property type="component" value="Unplaced"/>
</dbReference>
<evidence type="ECO:0000313" key="1">
    <source>
        <dbReference type="Proteomes" id="UP000887579"/>
    </source>
</evidence>
<sequence length="212" mass="23875">MSAPPGAIDILITNVVSHFSMPMKIDLEKFAMNTDNCTFKNENNLHMHNSAPKCFVKLTKNGSVTIMGCTSEADSQLVAFSVRLRILETMGLEDDPTSLDNFRISNVTASSKFPFGILVDKMSNCYKEESTYEPELAPGLIWKMKEPKATIRIYSSGNINVMGASSENNIQDAVRNIYIFSKKFKCDPPLPQKRRRTARVNNKENTIKRKKI</sequence>
<organism evidence="1 2">
    <name type="scientific">Panagrolaimus sp. ES5</name>
    <dbReference type="NCBI Taxonomy" id="591445"/>
    <lineage>
        <taxon>Eukaryota</taxon>
        <taxon>Metazoa</taxon>
        <taxon>Ecdysozoa</taxon>
        <taxon>Nematoda</taxon>
        <taxon>Chromadorea</taxon>
        <taxon>Rhabditida</taxon>
        <taxon>Tylenchina</taxon>
        <taxon>Panagrolaimomorpha</taxon>
        <taxon>Panagrolaimoidea</taxon>
        <taxon>Panagrolaimidae</taxon>
        <taxon>Panagrolaimus</taxon>
    </lineage>
</organism>
<reference evidence="2" key="1">
    <citation type="submission" date="2022-11" db="UniProtKB">
        <authorList>
            <consortium name="WormBaseParasite"/>
        </authorList>
    </citation>
    <scope>IDENTIFICATION</scope>
</reference>
<evidence type="ECO:0000313" key="2">
    <source>
        <dbReference type="WBParaSite" id="ES5_v2.g17203.t1"/>
    </source>
</evidence>
<name>A0AC34FIN4_9BILA</name>